<keyword evidence="4" id="KW-0119">Carbohydrate metabolism</keyword>
<dbReference type="GO" id="GO:0045493">
    <property type="term" value="P:xylan catabolic process"/>
    <property type="evidence" value="ECO:0007669"/>
    <property type="project" value="UniProtKB-KW"/>
</dbReference>
<sequence>MKLTQIDLAEGRGGSQREVSASEAVARAEEACGGTLLLFEPDGAPRAAVAICPGGGFGKVNTEHEGVAFAEWFVAHGIAAGVVKYRLPEGDPALPQQDVERAAELLRNRFDGVKTGVLGASIGGYLAACAALAQPAARRPDFQLLFYPVVSMEEEFAHRPSMLRMFGRELHGLEAKRRSPLYRIDRAAPPAFLAAAADDGAVTPLGACRYAECLLAAGAGAALHLYPSGGHGFGLRREFAWREALVGELRMWLDATIGTV</sequence>
<gene>
    <name evidence="4" type="ORF">A5CBH24_13830</name>
</gene>
<dbReference type="AlphaFoldDB" id="A0A4Y1WSN3"/>
<proteinExistence type="predicted"/>
<dbReference type="GO" id="GO:0016798">
    <property type="term" value="F:hydrolase activity, acting on glycosyl bonds"/>
    <property type="evidence" value="ECO:0007669"/>
    <property type="project" value="UniProtKB-KW"/>
</dbReference>
<evidence type="ECO:0000313" key="5">
    <source>
        <dbReference type="Proteomes" id="UP000318946"/>
    </source>
</evidence>
<dbReference type="InterPro" id="IPR029058">
    <property type="entry name" value="AB_hydrolase_fold"/>
</dbReference>
<evidence type="ECO:0000256" key="2">
    <source>
        <dbReference type="SAM" id="MobiDB-lite"/>
    </source>
</evidence>
<dbReference type="OrthoDB" id="9796689at2"/>
<dbReference type="KEGG" id="acou:A5CBH24_13830"/>
<dbReference type="SUPFAM" id="SSF53474">
    <property type="entry name" value="alpha/beta-Hydrolases"/>
    <property type="match status" value="1"/>
</dbReference>
<keyword evidence="4" id="KW-0326">Glycosidase</keyword>
<accession>A0A4Y1WSN3</accession>
<feature type="domain" description="Alpha/beta hydrolase fold-3" evidence="3">
    <location>
        <begin position="54"/>
        <end position="233"/>
    </location>
</feature>
<evidence type="ECO:0000259" key="3">
    <source>
        <dbReference type="Pfam" id="PF07859"/>
    </source>
</evidence>
<name>A0A4Y1WSN3_9BACT</name>
<organism evidence="4 5">
    <name type="scientific">Alistipes communis</name>
    <dbReference type="NCBI Taxonomy" id="2585118"/>
    <lineage>
        <taxon>Bacteria</taxon>
        <taxon>Pseudomonadati</taxon>
        <taxon>Bacteroidota</taxon>
        <taxon>Bacteroidia</taxon>
        <taxon>Bacteroidales</taxon>
        <taxon>Rikenellaceae</taxon>
        <taxon>Alistipes</taxon>
    </lineage>
</organism>
<keyword evidence="4" id="KW-0858">Xylan degradation</keyword>
<dbReference type="Gene3D" id="3.40.50.1820">
    <property type="entry name" value="alpha/beta hydrolase"/>
    <property type="match status" value="1"/>
</dbReference>
<dbReference type="InterPro" id="IPR013094">
    <property type="entry name" value="AB_hydrolase_3"/>
</dbReference>
<keyword evidence="1 4" id="KW-0378">Hydrolase</keyword>
<reference evidence="5" key="1">
    <citation type="submission" date="2019-06" db="EMBL/GenBank/DDBJ databases">
        <title>Alistipes onderdonkii subsp. vulgaris subsp. nov., Alistipes dispar sp. nov. and Alistipes communis sp. nov., isolated from human faeces, and creation of Alistipes onderdonkii subsp. onderdonkii subsp. nov.</title>
        <authorList>
            <person name="Sakamoto M."/>
            <person name="Ikeyama N."/>
            <person name="Ogata Y."/>
            <person name="Suda W."/>
            <person name="Iino T."/>
            <person name="Hattori M."/>
            <person name="Ohkuma M."/>
        </authorList>
    </citation>
    <scope>NUCLEOTIDE SEQUENCE [LARGE SCALE GENOMIC DNA]</scope>
    <source>
        <strain evidence="5">5CBH24</strain>
    </source>
</reference>
<dbReference type="PANTHER" id="PTHR48081:SF6">
    <property type="entry name" value="PEPTIDASE S9 PROLYL OLIGOPEPTIDASE CATALYTIC DOMAIN-CONTAINING PROTEIN"/>
    <property type="match status" value="1"/>
</dbReference>
<dbReference type="GeneID" id="78342104"/>
<feature type="region of interest" description="Disordered" evidence="2">
    <location>
        <begin position="1"/>
        <end position="20"/>
    </location>
</feature>
<dbReference type="Pfam" id="PF07859">
    <property type="entry name" value="Abhydrolase_3"/>
    <property type="match status" value="1"/>
</dbReference>
<dbReference type="PANTHER" id="PTHR48081">
    <property type="entry name" value="AB HYDROLASE SUPERFAMILY PROTEIN C4A8.06C"/>
    <property type="match status" value="1"/>
</dbReference>
<dbReference type="InterPro" id="IPR050300">
    <property type="entry name" value="GDXG_lipolytic_enzyme"/>
</dbReference>
<evidence type="ECO:0000313" key="4">
    <source>
        <dbReference type="EMBL" id="BBL04070.1"/>
    </source>
</evidence>
<dbReference type="EMBL" id="AP019735">
    <property type="protein sequence ID" value="BBL04070.1"/>
    <property type="molecule type" value="Genomic_DNA"/>
</dbReference>
<keyword evidence="4" id="KW-0624">Polysaccharide degradation</keyword>
<dbReference type="RefSeq" id="WP_019130483.1">
    <property type="nucleotide sequence ID" value="NZ_AP019735.1"/>
</dbReference>
<protein>
    <submittedName>
        <fullName evidence="4">Xylanase</fullName>
    </submittedName>
</protein>
<dbReference type="Proteomes" id="UP000318946">
    <property type="component" value="Chromosome"/>
</dbReference>
<evidence type="ECO:0000256" key="1">
    <source>
        <dbReference type="ARBA" id="ARBA00022801"/>
    </source>
</evidence>
<keyword evidence="5" id="KW-1185">Reference proteome</keyword>